<name>A0ABQ2S5S6_9DEIO</name>
<dbReference type="Pfam" id="PF02687">
    <property type="entry name" value="FtsX"/>
    <property type="match status" value="1"/>
</dbReference>
<dbReference type="InterPro" id="IPR003838">
    <property type="entry name" value="ABC3_permease_C"/>
</dbReference>
<evidence type="ECO:0000256" key="7">
    <source>
        <dbReference type="SAM" id="Phobius"/>
    </source>
</evidence>
<feature type="domain" description="ABC3 transporter permease C-terminal" evidence="8">
    <location>
        <begin position="261"/>
        <end position="377"/>
    </location>
</feature>
<dbReference type="PANTHER" id="PTHR30572:SF4">
    <property type="entry name" value="ABC TRANSPORTER PERMEASE YTRF"/>
    <property type="match status" value="1"/>
</dbReference>
<keyword evidence="11" id="KW-1185">Reference proteome</keyword>
<keyword evidence="3 7" id="KW-0812">Transmembrane</keyword>
<dbReference type="InterPro" id="IPR050250">
    <property type="entry name" value="Macrolide_Exporter_MacB"/>
</dbReference>
<evidence type="ECO:0000259" key="9">
    <source>
        <dbReference type="Pfam" id="PF12704"/>
    </source>
</evidence>
<evidence type="ECO:0000256" key="1">
    <source>
        <dbReference type="ARBA" id="ARBA00004651"/>
    </source>
</evidence>
<comment type="similarity">
    <text evidence="6">Belongs to the ABC-4 integral membrane protein family.</text>
</comment>
<gene>
    <name evidence="10" type="ORF">GCM10008960_20450</name>
</gene>
<organism evidence="10 11">
    <name type="scientific">Deinococcus sedimenti</name>
    <dbReference type="NCBI Taxonomy" id="1867090"/>
    <lineage>
        <taxon>Bacteria</taxon>
        <taxon>Thermotogati</taxon>
        <taxon>Deinococcota</taxon>
        <taxon>Deinococci</taxon>
        <taxon>Deinococcales</taxon>
        <taxon>Deinococcaceae</taxon>
        <taxon>Deinococcus</taxon>
    </lineage>
</organism>
<keyword evidence="4 7" id="KW-1133">Transmembrane helix</keyword>
<feature type="transmembrane region" description="Helical" evidence="7">
    <location>
        <begin position="21"/>
        <end position="41"/>
    </location>
</feature>
<feature type="transmembrane region" description="Helical" evidence="7">
    <location>
        <begin position="260"/>
        <end position="280"/>
    </location>
</feature>
<feature type="transmembrane region" description="Helical" evidence="7">
    <location>
        <begin position="351"/>
        <end position="371"/>
    </location>
</feature>
<accession>A0ABQ2S5S6</accession>
<dbReference type="RefSeq" id="WP_189073063.1">
    <property type="nucleotide sequence ID" value="NZ_BMQN01000003.1"/>
</dbReference>
<dbReference type="EMBL" id="BMQN01000003">
    <property type="protein sequence ID" value="GGR93369.1"/>
    <property type="molecule type" value="Genomic_DNA"/>
</dbReference>
<dbReference type="PANTHER" id="PTHR30572">
    <property type="entry name" value="MEMBRANE COMPONENT OF TRANSPORTER-RELATED"/>
    <property type="match status" value="1"/>
</dbReference>
<keyword evidence="5 7" id="KW-0472">Membrane</keyword>
<evidence type="ECO:0000256" key="2">
    <source>
        <dbReference type="ARBA" id="ARBA00022475"/>
    </source>
</evidence>
<dbReference type="Proteomes" id="UP000644548">
    <property type="component" value="Unassembled WGS sequence"/>
</dbReference>
<evidence type="ECO:0000256" key="5">
    <source>
        <dbReference type="ARBA" id="ARBA00023136"/>
    </source>
</evidence>
<feature type="transmembrane region" description="Helical" evidence="7">
    <location>
        <begin position="301"/>
        <end position="324"/>
    </location>
</feature>
<comment type="caution">
    <text evidence="10">The sequence shown here is derived from an EMBL/GenBank/DDBJ whole genome shotgun (WGS) entry which is preliminary data.</text>
</comment>
<evidence type="ECO:0000259" key="8">
    <source>
        <dbReference type="Pfam" id="PF02687"/>
    </source>
</evidence>
<reference evidence="11" key="1">
    <citation type="journal article" date="2019" name="Int. J. Syst. Evol. Microbiol.">
        <title>The Global Catalogue of Microorganisms (GCM) 10K type strain sequencing project: providing services to taxonomists for standard genome sequencing and annotation.</title>
        <authorList>
            <consortium name="The Broad Institute Genomics Platform"/>
            <consortium name="The Broad Institute Genome Sequencing Center for Infectious Disease"/>
            <person name="Wu L."/>
            <person name="Ma J."/>
        </authorList>
    </citation>
    <scope>NUCLEOTIDE SEQUENCE [LARGE SCALE GENOMIC DNA]</scope>
    <source>
        <strain evidence="11">JCM 31405</strain>
    </source>
</reference>
<evidence type="ECO:0000256" key="3">
    <source>
        <dbReference type="ARBA" id="ARBA00022692"/>
    </source>
</evidence>
<proteinExistence type="inferred from homology"/>
<dbReference type="InterPro" id="IPR025857">
    <property type="entry name" value="MacB_PCD"/>
</dbReference>
<evidence type="ECO:0000313" key="10">
    <source>
        <dbReference type="EMBL" id="GGR93369.1"/>
    </source>
</evidence>
<keyword evidence="2" id="KW-1003">Cell membrane</keyword>
<evidence type="ECO:0000313" key="11">
    <source>
        <dbReference type="Proteomes" id="UP000644548"/>
    </source>
</evidence>
<comment type="subcellular location">
    <subcellularLocation>
        <location evidence="1">Cell membrane</location>
        <topology evidence="1">Multi-pass membrane protein</topology>
    </subcellularLocation>
</comment>
<sequence>MRTSDLAALAVRTLRRRPARTVLTLLGQVVAVLSMTLFLSIGEGLRGQLRREVQSVGPDLQVARPLPPLLLLPSPTLPESVAQALTVRQRELGIAQVTPVVTEIRQSADPTQSAVYYGLPARQGITALFPRARPEQGRLLRPDDEGQAVAVLGATAARQLGTGVGGTVRINRRARVRVIGVLKPLGSLTDTFTFLPLRSAQQALGTGPMISSVALRLQDPAQAERVAGLLRPHLHLEVSTRSEVLRAAGQVVRSADAVSLALSLVALLVGGLGVANTLLMTVHERQKEFAVMRAVGAGPGVVTRLVLLESALLAGTGWLVGAVLSGPGVWAVNLFTQRVAGLDGAALTPRLLMLSLAFSVLLGLLAGWWPARQAGRTAITRALGQP</sequence>
<evidence type="ECO:0000256" key="6">
    <source>
        <dbReference type="ARBA" id="ARBA00038076"/>
    </source>
</evidence>
<protein>
    <submittedName>
        <fullName evidence="10">ABC transporter permease</fullName>
    </submittedName>
</protein>
<feature type="domain" description="MacB-like periplasmic core" evidence="9">
    <location>
        <begin position="21"/>
        <end position="229"/>
    </location>
</feature>
<dbReference type="Pfam" id="PF12704">
    <property type="entry name" value="MacB_PCD"/>
    <property type="match status" value="1"/>
</dbReference>
<evidence type="ECO:0000256" key="4">
    <source>
        <dbReference type="ARBA" id="ARBA00022989"/>
    </source>
</evidence>